<feature type="compositionally biased region" description="Basic and acidic residues" evidence="3">
    <location>
        <begin position="254"/>
        <end position="265"/>
    </location>
</feature>
<dbReference type="Pfam" id="PF08585">
    <property type="entry name" value="RMI1_N_C"/>
    <property type="match status" value="1"/>
</dbReference>
<comment type="similarity">
    <text evidence="1">Belongs to the RMI1 family.</text>
</comment>
<dbReference type="Gene3D" id="2.40.50.770">
    <property type="entry name" value="RecQ-mediated genome instability protein Rmi1, C-terminal domain"/>
    <property type="match status" value="1"/>
</dbReference>
<dbReference type="InterPro" id="IPR042470">
    <property type="entry name" value="RMI1_N_C_sf"/>
</dbReference>
<proteinExistence type="inferred from homology"/>
<dbReference type="OrthoDB" id="341511at2759"/>
<dbReference type="GO" id="GO:0000712">
    <property type="term" value="P:resolution of meiotic recombination intermediates"/>
    <property type="evidence" value="ECO:0007669"/>
    <property type="project" value="TreeGrafter"/>
</dbReference>
<dbReference type="InterPro" id="IPR013894">
    <property type="entry name" value="RMI1_OB"/>
</dbReference>
<feature type="region of interest" description="Disordered" evidence="3">
    <location>
        <begin position="112"/>
        <end position="136"/>
    </location>
</feature>
<dbReference type="AlphaFoldDB" id="A0A409Y7Y5"/>
<dbReference type="PANTHER" id="PTHR14790">
    <property type="entry name" value="RECQ-MEDIATED GENOME INSTABILITY PROTEIN 1 RMI1"/>
    <property type="match status" value="1"/>
</dbReference>
<dbReference type="GO" id="GO:0000724">
    <property type="term" value="P:double-strand break repair via homologous recombination"/>
    <property type="evidence" value="ECO:0007669"/>
    <property type="project" value="TreeGrafter"/>
</dbReference>
<dbReference type="Proteomes" id="UP000284842">
    <property type="component" value="Unassembled WGS sequence"/>
</dbReference>
<keyword evidence="7" id="KW-1185">Reference proteome</keyword>
<dbReference type="GO" id="GO:0031422">
    <property type="term" value="C:RecQ family helicase-topoisomerase III complex"/>
    <property type="evidence" value="ECO:0007669"/>
    <property type="project" value="TreeGrafter"/>
</dbReference>
<dbReference type="InParanoid" id="A0A409Y7Y5"/>
<evidence type="ECO:0000259" key="5">
    <source>
        <dbReference type="Pfam" id="PF21000"/>
    </source>
</evidence>
<feature type="region of interest" description="Disordered" evidence="3">
    <location>
        <begin position="221"/>
        <end position="287"/>
    </location>
</feature>
<feature type="domain" description="RMI1 N-terminal" evidence="5">
    <location>
        <begin position="15"/>
        <end position="62"/>
    </location>
</feature>
<evidence type="ECO:0000313" key="7">
    <source>
        <dbReference type="Proteomes" id="UP000284842"/>
    </source>
</evidence>
<dbReference type="EMBL" id="NHTK01001368">
    <property type="protein sequence ID" value="PPQ99140.1"/>
    <property type="molecule type" value="Genomic_DNA"/>
</dbReference>
<feature type="compositionally biased region" description="Acidic residues" evidence="3">
    <location>
        <begin position="120"/>
        <end position="132"/>
    </location>
</feature>
<dbReference type="STRING" id="181874.A0A409Y7Y5"/>
<evidence type="ECO:0000259" key="4">
    <source>
        <dbReference type="Pfam" id="PF08585"/>
    </source>
</evidence>
<reference evidence="6 7" key="1">
    <citation type="journal article" date="2018" name="Evol. Lett.">
        <title>Horizontal gene cluster transfer increased hallucinogenic mushroom diversity.</title>
        <authorList>
            <person name="Reynolds H.T."/>
            <person name="Vijayakumar V."/>
            <person name="Gluck-Thaler E."/>
            <person name="Korotkin H.B."/>
            <person name="Matheny P.B."/>
            <person name="Slot J.C."/>
        </authorList>
    </citation>
    <scope>NUCLEOTIDE SEQUENCE [LARGE SCALE GENOMIC DNA]</scope>
    <source>
        <strain evidence="6 7">2629</strain>
    </source>
</reference>
<gene>
    <name evidence="6" type="ORF">CVT24_009330</name>
</gene>
<name>A0A409Y7Y5_9AGAR</name>
<dbReference type="GO" id="GO:0016604">
    <property type="term" value="C:nuclear body"/>
    <property type="evidence" value="ECO:0007669"/>
    <property type="project" value="TreeGrafter"/>
</dbReference>
<comment type="caution">
    <text evidence="6">The sequence shown here is derived from an EMBL/GenBank/DDBJ whole genome shotgun (WGS) entry which is preliminary data.</text>
</comment>
<protein>
    <recommendedName>
        <fullName evidence="2">RecQ-mediated genome instability protein 1</fullName>
    </recommendedName>
</protein>
<evidence type="ECO:0000256" key="2">
    <source>
        <dbReference type="ARBA" id="ARBA00018987"/>
    </source>
</evidence>
<evidence type="ECO:0000256" key="1">
    <source>
        <dbReference type="ARBA" id="ARBA00006395"/>
    </source>
</evidence>
<dbReference type="PANTHER" id="PTHR14790:SF15">
    <property type="entry name" value="RECQ-MEDIATED GENOME INSTABILITY PROTEIN 1"/>
    <property type="match status" value="1"/>
</dbReference>
<dbReference type="Pfam" id="PF21000">
    <property type="entry name" value="RMI1_N_N"/>
    <property type="match status" value="1"/>
</dbReference>
<dbReference type="InterPro" id="IPR049363">
    <property type="entry name" value="RMI1_N"/>
</dbReference>
<sequence>MSHPNILQWVNQHFPKPRVDQDWLNECCTWIMEDRKLSPTANFDDFIQVVHEQLIKSNLSDSMQHGTGLSPQINNFQGNLTGPPIMVEIVSIMEIGTSAFQLEQVRAAREERMTSGVGNEEGEEDGDIEVEGEGPMPKYPRRMLRFKLSDGYCTISAMEYRKIPSLVMGVTPLGYKLRLNGTRIQNGMAFLEPDTVELLGGESDLEENQQENIKQELRRRMGLPPSQPVPVAQGQIPRSPLGDISPPPCAPVQEHQDDIDMEPKRRVPSSSTTLQHTPGAAGVPRPMMNLPSRAVSTNSPYFNQLPVPTGSGTHQNKASGISSSGTIFDFNLQPTPRQAAQSLGGAKDANDNFDWDFFDEVENSMNQAPLPAAAPMKGKEPNPHPPSDDFDFMDDQFDDPAFLQELAKMDDTPAVRSRPAIHSTAKSDVIDLTDSESDDDLKAENKENQPVATRHVRRRVSSDEDIIATSPVRSQNPTWSQGRIPNSQPSEIIDLSD</sequence>
<evidence type="ECO:0000313" key="6">
    <source>
        <dbReference type="EMBL" id="PPQ99140.1"/>
    </source>
</evidence>
<accession>A0A409Y7Y5</accession>
<organism evidence="6 7">
    <name type="scientific">Panaeolus cyanescens</name>
    <dbReference type="NCBI Taxonomy" id="181874"/>
    <lineage>
        <taxon>Eukaryota</taxon>
        <taxon>Fungi</taxon>
        <taxon>Dikarya</taxon>
        <taxon>Basidiomycota</taxon>
        <taxon>Agaricomycotina</taxon>
        <taxon>Agaricomycetes</taxon>
        <taxon>Agaricomycetidae</taxon>
        <taxon>Agaricales</taxon>
        <taxon>Agaricineae</taxon>
        <taxon>Galeropsidaceae</taxon>
        <taxon>Panaeolus</taxon>
    </lineage>
</organism>
<feature type="region of interest" description="Disordered" evidence="3">
    <location>
        <begin position="370"/>
        <end position="389"/>
    </location>
</feature>
<feature type="compositionally biased region" description="Polar residues" evidence="3">
    <location>
        <begin position="471"/>
        <end position="490"/>
    </location>
</feature>
<feature type="domain" description="RecQ mediated genome instability protein 1 OB-fold" evidence="4">
    <location>
        <begin position="75"/>
        <end position="207"/>
    </location>
</feature>
<feature type="region of interest" description="Disordered" evidence="3">
    <location>
        <begin position="409"/>
        <end position="497"/>
    </location>
</feature>
<evidence type="ECO:0000256" key="3">
    <source>
        <dbReference type="SAM" id="MobiDB-lite"/>
    </source>
</evidence>